<sequence length="248" mass="28182">PNLQNIPVRGERGKQVRQAFIAPPNFCLLAGDYSQIDLRVLAHLSQDKSLLDAFLQDEDIHAATATRLFGVAASQVTSDMRRLAKTVNFGVIYGMSEYGLEQATELSRDEATQFISSYFTQYTGVKQYLEATKQQARDTGYVQTLLGRRRYIPEINSHNRQIREAAERMAINMPVQGTSADIIKVAMINLYREMQKRQLKSKMLLQVHDELIFEVPQDEIEEMRRLVPETMSTALELSVPLKVDIKTG</sequence>
<dbReference type="GO" id="GO:0006261">
    <property type="term" value="P:DNA-templated DNA replication"/>
    <property type="evidence" value="ECO:0007669"/>
    <property type="project" value="InterPro"/>
</dbReference>
<organism evidence="10">
    <name type="scientific">marine sediment metagenome</name>
    <dbReference type="NCBI Taxonomy" id="412755"/>
    <lineage>
        <taxon>unclassified sequences</taxon>
        <taxon>metagenomes</taxon>
        <taxon>ecological metagenomes</taxon>
    </lineage>
</organism>
<feature type="domain" description="DNA-directed DNA polymerase family A palm" evidence="9">
    <location>
        <begin position="13"/>
        <end position="219"/>
    </location>
</feature>
<evidence type="ECO:0000256" key="5">
    <source>
        <dbReference type="ARBA" id="ARBA00022705"/>
    </source>
</evidence>
<keyword evidence="3" id="KW-0808">Transferase</keyword>
<dbReference type="PANTHER" id="PTHR10133:SF27">
    <property type="entry name" value="DNA POLYMERASE NU"/>
    <property type="match status" value="1"/>
</dbReference>
<comment type="catalytic activity">
    <reaction evidence="8">
        <text>DNA(n) + a 2'-deoxyribonucleoside 5'-triphosphate = DNA(n+1) + diphosphate</text>
        <dbReference type="Rhea" id="RHEA:22508"/>
        <dbReference type="Rhea" id="RHEA-COMP:17339"/>
        <dbReference type="Rhea" id="RHEA-COMP:17340"/>
        <dbReference type="ChEBI" id="CHEBI:33019"/>
        <dbReference type="ChEBI" id="CHEBI:61560"/>
        <dbReference type="ChEBI" id="CHEBI:173112"/>
        <dbReference type="EC" id="2.7.7.7"/>
    </reaction>
</comment>
<proteinExistence type="inferred from homology"/>
<evidence type="ECO:0000313" key="10">
    <source>
        <dbReference type="EMBL" id="GAJ07112.1"/>
    </source>
</evidence>
<feature type="non-terminal residue" evidence="10">
    <location>
        <position position="1"/>
    </location>
</feature>
<evidence type="ECO:0000256" key="6">
    <source>
        <dbReference type="ARBA" id="ARBA00022932"/>
    </source>
</evidence>
<evidence type="ECO:0000259" key="9">
    <source>
        <dbReference type="SMART" id="SM00482"/>
    </source>
</evidence>
<keyword evidence="5" id="KW-0235">DNA replication</keyword>
<dbReference type="GO" id="GO:0003677">
    <property type="term" value="F:DNA binding"/>
    <property type="evidence" value="ECO:0007669"/>
    <property type="project" value="UniProtKB-KW"/>
</dbReference>
<dbReference type="InterPro" id="IPR002298">
    <property type="entry name" value="DNA_polymerase_A"/>
</dbReference>
<keyword evidence="4" id="KW-0548">Nucleotidyltransferase</keyword>
<dbReference type="GO" id="GO:0006302">
    <property type="term" value="P:double-strand break repair"/>
    <property type="evidence" value="ECO:0007669"/>
    <property type="project" value="TreeGrafter"/>
</dbReference>
<dbReference type="GO" id="GO:0003887">
    <property type="term" value="F:DNA-directed DNA polymerase activity"/>
    <property type="evidence" value="ECO:0007669"/>
    <property type="project" value="UniProtKB-KW"/>
</dbReference>
<dbReference type="FunFam" id="1.10.150.20:FF:000002">
    <property type="entry name" value="DNA polymerase I"/>
    <property type="match status" value="1"/>
</dbReference>
<name>X1UU23_9ZZZZ</name>
<dbReference type="EC" id="2.7.7.7" evidence="2"/>
<accession>X1UU23</accession>
<protein>
    <recommendedName>
        <fullName evidence="2">DNA-directed DNA polymerase</fullName>
        <ecNumber evidence="2">2.7.7.7</ecNumber>
    </recommendedName>
</protein>
<gene>
    <name evidence="10" type="ORF">S12H4_48811</name>
</gene>
<dbReference type="EMBL" id="BARW01030546">
    <property type="protein sequence ID" value="GAJ07112.1"/>
    <property type="molecule type" value="Genomic_DNA"/>
</dbReference>
<evidence type="ECO:0000256" key="8">
    <source>
        <dbReference type="ARBA" id="ARBA00049244"/>
    </source>
</evidence>
<evidence type="ECO:0000256" key="4">
    <source>
        <dbReference type="ARBA" id="ARBA00022695"/>
    </source>
</evidence>
<dbReference type="PROSITE" id="PS00447">
    <property type="entry name" value="DNA_POLYMERASE_A"/>
    <property type="match status" value="1"/>
</dbReference>
<dbReference type="SUPFAM" id="SSF56672">
    <property type="entry name" value="DNA/RNA polymerases"/>
    <property type="match status" value="1"/>
</dbReference>
<dbReference type="Gene3D" id="1.10.150.20">
    <property type="entry name" value="5' to 3' exonuclease, C-terminal subdomain"/>
    <property type="match status" value="1"/>
</dbReference>
<dbReference type="InterPro" id="IPR019760">
    <property type="entry name" value="DNA-dir_DNA_pol_A_CS"/>
</dbReference>
<dbReference type="InterPro" id="IPR043502">
    <property type="entry name" value="DNA/RNA_pol_sf"/>
</dbReference>
<dbReference type="Pfam" id="PF00476">
    <property type="entry name" value="DNA_pol_A"/>
    <property type="match status" value="1"/>
</dbReference>
<dbReference type="SMART" id="SM00482">
    <property type="entry name" value="POLAc"/>
    <property type="match status" value="1"/>
</dbReference>
<comment type="caution">
    <text evidence="10">The sequence shown here is derived from an EMBL/GenBank/DDBJ whole genome shotgun (WGS) entry which is preliminary data.</text>
</comment>
<keyword evidence="7" id="KW-0238">DNA-binding</keyword>
<evidence type="ECO:0000256" key="2">
    <source>
        <dbReference type="ARBA" id="ARBA00012417"/>
    </source>
</evidence>
<reference evidence="10" key="1">
    <citation type="journal article" date="2014" name="Front. Microbiol.">
        <title>High frequency of phylogenetically diverse reductive dehalogenase-homologous genes in deep subseafloor sedimentary metagenomes.</title>
        <authorList>
            <person name="Kawai M."/>
            <person name="Futagami T."/>
            <person name="Toyoda A."/>
            <person name="Takaki Y."/>
            <person name="Nishi S."/>
            <person name="Hori S."/>
            <person name="Arai W."/>
            <person name="Tsubouchi T."/>
            <person name="Morono Y."/>
            <person name="Uchiyama I."/>
            <person name="Ito T."/>
            <person name="Fujiyama A."/>
            <person name="Inagaki F."/>
            <person name="Takami H."/>
        </authorList>
    </citation>
    <scope>NUCLEOTIDE SEQUENCE</scope>
    <source>
        <strain evidence="10">Expedition CK06-06</strain>
    </source>
</reference>
<evidence type="ECO:0000256" key="3">
    <source>
        <dbReference type="ARBA" id="ARBA00022679"/>
    </source>
</evidence>
<dbReference type="AlphaFoldDB" id="X1UU23"/>
<feature type="non-terminal residue" evidence="10">
    <location>
        <position position="248"/>
    </location>
</feature>
<keyword evidence="6" id="KW-0239">DNA-directed DNA polymerase</keyword>
<dbReference type="PANTHER" id="PTHR10133">
    <property type="entry name" value="DNA POLYMERASE I"/>
    <property type="match status" value="1"/>
</dbReference>
<evidence type="ECO:0000256" key="7">
    <source>
        <dbReference type="ARBA" id="ARBA00023125"/>
    </source>
</evidence>
<dbReference type="InterPro" id="IPR001098">
    <property type="entry name" value="DNA-dir_DNA_pol_A_palm_dom"/>
</dbReference>
<evidence type="ECO:0000256" key="1">
    <source>
        <dbReference type="ARBA" id="ARBA00007705"/>
    </source>
</evidence>
<dbReference type="Gene3D" id="3.30.70.370">
    <property type="match status" value="1"/>
</dbReference>
<dbReference type="PRINTS" id="PR00868">
    <property type="entry name" value="DNAPOLI"/>
</dbReference>
<comment type="similarity">
    <text evidence="1">Belongs to the DNA polymerase type-A family.</text>
</comment>